<dbReference type="Proteomes" id="UP000199073">
    <property type="component" value="Unassembled WGS sequence"/>
</dbReference>
<gene>
    <name evidence="2" type="ORF">SAMN05660330_03861</name>
</gene>
<keyword evidence="1" id="KW-0812">Transmembrane</keyword>
<dbReference type="STRING" id="91360.SAMN05660330_03861"/>
<evidence type="ECO:0000313" key="3">
    <source>
        <dbReference type="Proteomes" id="UP000199073"/>
    </source>
</evidence>
<name>A0A1H0V440_9BACT</name>
<dbReference type="RefSeq" id="WP_092225771.1">
    <property type="nucleotide sequence ID" value="NZ_FNJI01000040.1"/>
</dbReference>
<sequence length="73" mass="8038">MKQSGNTATHPSLLTLSDNSFSRVRFKPLVIIGCKIGKAYRATLKRTAAILGISSLLLLSVYFFLSQLAEHGW</sequence>
<keyword evidence="1" id="KW-0472">Membrane</keyword>
<organism evidence="2 3">
    <name type="scientific">Desulforhopalus singaporensis</name>
    <dbReference type="NCBI Taxonomy" id="91360"/>
    <lineage>
        <taxon>Bacteria</taxon>
        <taxon>Pseudomonadati</taxon>
        <taxon>Thermodesulfobacteriota</taxon>
        <taxon>Desulfobulbia</taxon>
        <taxon>Desulfobulbales</taxon>
        <taxon>Desulfocapsaceae</taxon>
        <taxon>Desulforhopalus</taxon>
    </lineage>
</organism>
<keyword evidence="1" id="KW-1133">Transmembrane helix</keyword>
<accession>A0A1H0V440</accession>
<dbReference type="AlphaFoldDB" id="A0A1H0V440"/>
<reference evidence="2 3" key="1">
    <citation type="submission" date="2016-10" db="EMBL/GenBank/DDBJ databases">
        <authorList>
            <person name="de Groot N.N."/>
        </authorList>
    </citation>
    <scope>NUCLEOTIDE SEQUENCE [LARGE SCALE GENOMIC DNA]</scope>
    <source>
        <strain evidence="2 3">DSM 12130</strain>
    </source>
</reference>
<proteinExistence type="predicted"/>
<protein>
    <submittedName>
        <fullName evidence="2">Uncharacterized protein</fullName>
    </submittedName>
</protein>
<dbReference type="EMBL" id="FNJI01000040">
    <property type="protein sequence ID" value="SDP73075.1"/>
    <property type="molecule type" value="Genomic_DNA"/>
</dbReference>
<evidence type="ECO:0000313" key="2">
    <source>
        <dbReference type="EMBL" id="SDP73075.1"/>
    </source>
</evidence>
<keyword evidence="3" id="KW-1185">Reference proteome</keyword>
<feature type="transmembrane region" description="Helical" evidence="1">
    <location>
        <begin position="48"/>
        <end position="65"/>
    </location>
</feature>
<evidence type="ECO:0000256" key="1">
    <source>
        <dbReference type="SAM" id="Phobius"/>
    </source>
</evidence>